<keyword evidence="2" id="KW-1185">Reference proteome</keyword>
<reference evidence="1 2" key="1">
    <citation type="submission" date="2019-02" db="EMBL/GenBank/DDBJ databases">
        <title>Genomic data mining of an Antarctic deep-sea actinobacterium, Janibacterlimosus P3-3-X1.</title>
        <authorList>
            <person name="Liao L."/>
            <person name="Chen B."/>
        </authorList>
    </citation>
    <scope>NUCLEOTIDE SEQUENCE [LARGE SCALE GENOMIC DNA]</scope>
    <source>
        <strain evidence="1 2">P3-3-X1</strain>
    </source>
</reference>
<dbReference type="OrthoDB" id="191189at2"/>
<sequence length="132" mass="14732">MRWHRTPLRLEETGPASVDEVWRRYTTPALWAGWAPQIRGVEHPIGRIAPDGMGVVRGPLGLRVPFVVEAVDDDAMCWVWTPAVGPVRVRMRHGVDRSGRGSRAWVEIDAPRPLALSYAPIARLALRRLVAA</sequence>
<evidence type="ECO:0000313" key="2">
    <source>
        <dbReference type="Proteomes" id="UP000290408"/>
    </source>
</evidence>
<dbReference type="SUPFAM" id="SSF55961">
    <property type="entry name" value="Bet v1-like"/>
    <property type="match status" value="1"/>
</dbReference>
<dbReference type="AlphaFoldDB" id="A0A4P6MVC6"/>
<organism evidence="1 2">
    <name type="scientific">Janibacter limosus</name>
    <dbReference type="NCBI Taxonomy" id="53458"/>
    <lineage>
        <taxon>Bacteria</taxon>
        <taxon>Bacillati</taxon>
        <taxon>Actinomycetota</taxon>
        <taxon>Actinomycetes</taxon>
        <taxon>Micrococcales</taxon>
        <taxon>Intrasporangiaceae</taxon>
        <taxon>Janibacter</taxon>
    </lineage>
</organism>
<dbReference type="InterPro" id="IPR023393">
    <property type="entry name" value="START-like_dom_sf"/>
</dbReference>
<dbReference type="Gene3D" id="3.30.530.20">
    <property type="match status" value="1"/>
</dbReference>
<name>A0A4P6MVC6_9MICO</name>
<accession>A0A4P6MVC6</accession>
<dbReference type="RefSeq" id="WP_130630944.1">
    <property type="nucleotide sequence ID" value="NZ_CP036164.1"/>
</dbReference>
<protein>
    <submittedName>
        <fullName evidence="1">SRPBCC family protein</fullName>
    </submittedName>
</protein>
<dbReference type="EMBL" id="CP036164">
    <property type="protein sequence ID" value="QBF47771.1"/>
    <property type="molecule type" value="Genomic_DNA"/>
</dbReference>
<dbReference type="KEGG" id="jli:EXU32_16890"/>
<evidence type="ECO:0000313" key="1">
    <source>
        <dbReference type="EMBL" id="QBF47771.1"/>
    </source>
</evidence>
<dbReference type="CDD" id="cd07812">
    <property type="entry name" value="SRPBCC"/>
    <property type="match status" value="1"/>
</dbReference>
<gene>
    <name evidence="1" type="ORF">EXU32_16890</name>
</gene>
<proteinExistence type="predicted"/>
<dbReference type="Proteomes" id="UP000290408">
    <property type="component" value="Chromosome"/>
</dbReference>